<name>A0A1S1YYR9_FLAPC</name>
<dbReference type="PANTHER" id="PTHR47623:SF1">
    <property type="entry name" value="OS09G0287300 PROTEIN"/>
    <property type="match status" value="1"/>
</dbReference>
<comment type="caution">
    <text evidence="2">The sequence shown here is derived from an EMBL/GenBank/DDBJ whole genome shotgun (WGS) entry which is preliminary data.</text>
</comment>
<dbReference type="InterPro" id="IPR013078">
    <property type="entry name" value="His_Pase_superF_clade-1"/>
</dbReference>
<gene>
    <name evidence="2" type="ORF">NH26_07140</name>
</gene>
<dbReference type="CDD" id="cd07067">
    <property type="entry name" value="HP_PGM_like"/>
    <property type="match status" value="1"/>
</dbReference>
<organism evidence="2 3">
    <name type="scientific">Flammeovirga pacifica</name>
    <dbReference type="NCBI Taxonomy" id="915059"/>
    <lineage>
        <taxon>Bacteria</taxon>
        <taxon>Pseudomonadati</taxon>
        <taxon>Bacteroidota</taxon>
        <taxon>Cytophagia</taxon>
        <taxon>Cytophagales</taxon>
        <taxon>Flammeovirgaceae</taxon>
        <taxon>Flammeovirga</taxon>
    </lineage>
</organism>
<dbReference type="PANTHER" id="PTHR47623">
    <property type="entry name" value="OS09G0287300 PROTEIN"/>
    <property type="match status" value="1"/>
</dbReference>
<dbReference type="OrthoDB" id="9810154at2"/>
<evidence type="ECO:0008006" key="4">
    <source>
        <dbReference type="Google" id="ProtNLM"/>
    </source>
</evidence>
<feature type="binding site" evidence="1">
    <location>
        <position position="58"/>
    </location>
    <ligand>
        <name>substrate</name>
    </ligand>
</feature>
<dbReference type="AlphaFoldDB" id="A0A1S1YYR9"/>
<dbReference type="EMBL" id="JRYR02000001">
    <property type="protein sequence ID" value="OHX66140.1"/>
    <property type="molecule type" value="Genomic_DNA"/>
</dbReference>
<protein>
    <recommendedName>
        <fullName evidence="4">Phosphohistidine phosphatase</fullName>
    </recommendedName>
</protein>
<accession>A0A1S1YYR9</accession>
<evidence type="ECO:0000256" key="1">
    <source>
        <dbReference type="PIRSR" id="PIRSR613078-2"/>
    </source>
</evidence>
<dbReference type="SMART" id="SM00855">
    <property type="entry name" value="PGAM"/>
    <property type="match status" value="1"/>
</dbReference>
<dbReference type="RefSeq" id="WP_044218530.1">
    <property type="nucleotide sequence ID" value="NZ_JRYR02000001.1"/>
</dbReference>
<reference evidence="2 3" key="1">
    <citation type="journal article" date="2012" name="Int. J. Syst. Evol. Microbiol.">
        <title>Flammeovirga pacifica sp. nov., isolated from deep-sea sediment.</title>
        <authorList>
            <person name="Xu H."/>
            <person name="Fu Y."/>
            <person name="Yang N."/>
            <person name="Ding Z."/>
            <person name="Lai Q."/>
            <person name="Zeng R."/>
        </authorList>
    </citation>
    <scope>NUCLEOTIDE SEQUENCE [LARGE SCALE GENOMIC DNA]</scope>
    <source>
        <strain evidence="3">DSM 24597 / LMG 26175 / WPAGA1</strain>
    </source>
</reference>
<dbReference type="Gene3D" id="3.40.50.1240">
    <property type="entry name" value="Phosphoglycerate mutase-like"/>
    <property type="match status" value="1"/>
</dbReference>
<sequence length="161" mass="17894">MKTLILIRHAEAESVYFGVEDKNRMLTQQGYAQAMHMAKRVKTGAYLPDIVFYSDAERTKTTTQVLVETLDIPEEATFEESSFYSANVGKLLDFINQRSDEADCFAIVGHNPTLTFLAEYLTGEALNPLSPADALVISFDFTSWSMVSQATGQTLSRYTGA</sequence>
<dbReference type="SUPFAM" id="SSF53254">
    <property type="entry name" value="Phosphoglycerate mutase-like"/>
    <property type="match status" value="1"/>
</dbReference>
<dbReference type="Proteomes" id="UP000179797">
    <property type="component" value="Unassembled WGS sequence"/>
</dbReference>
<dbReference type="Pfam" id="PF00300">
    <property type="entry name" value="His_Phos_1"/>
    <property type="match status" value="1"/>
</dbReference>
<dbReference type="STRING" id="915059.NH26_07140"/>
<proteinExistence type="predicted"/>
<dbReference type="InterPro" id="IPR029033">
    <property type="entry name" value="His_PPase_superfam"/>
</dbReference>
<keyword evidence="3" id="KW-1185">Reference proteome</keyword>
<evidence type="ECO:0000313" key="2">
    <source>
        <dbReference type="EMBL" id="OHX66140.1"/>
    </source>
</evidence>
<evidence type="ECO:0000313" key="3">
    <source>
        <dbReference type="Proteomes" id="UP000179797"/>
    </source>
</evidence>